<comment type="caution">
    <text evidence="2">The sequence shown here is derived from an EMBL/GenBank/DDBJ whole genome shotgun (WGS) entry which is preliminary data.</text>
</comment>
<dbReference type="GO" id="GO:0016874">
    <property type="term" value="F:ligase activity"/>
    <property type="evidence" value="ECO:0007669"/>
    <property type="project" value="UniProtKB-KW"/>
</dbReference>
<dbReference type="PROSITE" id="PS50172">
    <property type="entry name" value="BRCT"/>
    <property type="match status" value="1"/>
</dbReference>
<evidence type="ECO:0000259" key="1">
    <source>
        <dbReference type="PROSITE" id="PS50172"/>
    </source>
</evidence>
<dbReference type="Proteomes" id="UP000003412">
    <property type="component" value="Chromosome"/>
</dbReference>
<dbReference type="InterPro" id="IPR036420">
    <property type="entry name" value="BRCT_dom_sf"/>
</dbReference>
<dbReference type="EMBL" id="ADXF01000730">
    <property type="protein sequence ID" value="EFR87427.1"/>
    <property type="molecule type" value="Genomic_DNA"/>
</dbReference>
<evidence type="ECO:0000313" key="3">
    <source>
        <dbReference type="Proteomes" id="UP000003412"/>
    </source>
</evidence>
<name>A0ABP2JZE9_9LIST</name>
<dbReference type="Pfam" id="PF00533">
    <property type="entry name" value="BRCT"/>
    <property type="match status" value="1"/>
</dbReference>
<proteinExistence type="predicted"/>
<sequence>LEKLTRNDAKALIESLGGNVSGSVSKKTDVVVAGSDAGSKLAKAEELAIPIWSEEDLIEYLPDEGGLNE</sequence>
<dbReference type="SUPFAM" id="SSF52113">
    <property type="entry name" value="BRCT domain"/>
    <property type="match status" value="1"/>
</dbReference>
<organism evidence="2 3">
    <name type="scientific">Listeria marthii FSL S4-120</name>
    <dbReference type="NCBI Taxonomy" id="702457"/>
    <lineage>
        <taxon>Bacteria</taxon>
        <taxon>Bacillati</taxon>
        <taxon>Bacillota</taxon>
        <taxon>Bacilli</taxon>
        <taxon>Bacillales</taxon>
        <taxon>Listeriaceae</taxon>
        <taxon>Listeria</taxon>
    </lineage>
</organism>
<feature type="domain" description="BRCT" evidence="1">
    <location>
        <begin position="1"/>
        <end position="69"/>
    </location>
</feature>
<dbReference type="Gene3D" id="3.40.50.10190">
    <property type="entry name" value="BRCT domain"/>
    <property type="match status" value="1"/>
</dbReference>
<protein>
    <submittedName>
        <fullName evidence="2">DNA ligase, NAD-dependent</fullName>
    </submittedName>
</protein>
<feature type="non-terminal residue" evidence="2">
    <location>
        <position position="1"/>
    </location>
</feature>
<dbReference type="CDD" id="cd17748">
    <property type="entry name" value="BRCT_DNA_ligase_like"/>
    <property type="match status" value="1"/>
</dbReference>
<dbReference type="InterPro" id="IPR001357">
    <property type="entry name" value="BRCT_dom"/>
</dbReference>
<evidence type="ECO:0000313" key="2">
    <source>
        <dbReference type="EMBL" id="EFR87427.1"/>
    </source>
</evidence>
<reference evidence="2 3" key="1">
    <citation type="journal article" date="2010" name="Microbiol. Resour. Announc.">
        <title>Comparative genomics of the bacterial genus Listeria: Genome evolution is characterized by limited gene acquisition and limited gene loss.</title>
        <authorList>
            <person name="den Bakker H.C."/>
            <person name="Cummings C.A."/>
            <person name="Ferreira V."/>
            <person name="Vatta P."/>
            <person name="Orsi R.H."/>
            <person name="Degoricija L."/>
            <person name="Barker M."/>
            <person name="Petrauskene O."/>
            <person name="Furtado M.R."/>
            <person name="Wiedmann M."/>
        </authorList>
    </citation>
    <scope>NUCLEOTIDE SEQUENCE [LARGE SCALE GENOMIC DNA]</scope>
    <source>
        <strain evidence="2 3">FSL S4-120</strain>
    </source>
</reference>
<accession>A0ABP2JZE9</accession>
<gene>
    <name evidence="2" type="ORF">NT05LM_2064</name>
</gene>
<keyword evidence="2" id="KW-0436">Ligase</keyword>
<keyword evidence="3" id="KW-1185">Reference proteome</keyword>